<dbReference type="EMBL" id="JGZQ01000008">
    <property type="protein sequence ID" value="KFI96473.1"/>
    <property type="molecule type" value="Genomic_DNA"/>
</dbReference>
<name>A0A087DLS3_BIFAD</name>
<dbReference type="RefSeq" id="WP_033499312.1">
    <property type="nucleotide sequence ID" value="NZ_JDUX01000001.1"/>
</dbReference>
<keyword evidence="1" id="KW-0175">Coiled coil</keyword>
<evidence type="ECO:0000256" key="3">
    <source>
        <dbReference type="SAM" id="Phobius"/>
    </source>
</evidence>
<organism evidence="4 5">
    <name type="scientific">Bifidobacterium adolescentis JCM 15918</name>
    <dbReference type="NCBI Taxonomy" id="1437612"/>
    <lineage>
        <taxon>Bacteria</taxon>
        <taxon>Bacillati</taxon>
        <taxon>Actinomycetota</taxon>
        <taxon>Actinomycetes</taxon>
        <taxon>Bifidobacteriales</taxon>
        <taxon>Bifidobacteriaceae</taxon>
        <taxon>Bifidobacterium</taxon>
    </lineage>
</organism>
<keyword evidence="3" id="KW-0812">Transmembrane</keyword>
<dbReference type="Proteomes" id="UP000029091">
    <property type="component" value="Unassembled WGS sequence"/>
</dbReference>
<gene>
    <name evidence="4" type="ORF">BSTER_0310</name>
</gene>
<feature type="region of interest" description="Disordered" evidence="2">
    <location>
        <begin position="312"/>
        <end position="350"/>
    </location>
</feature>
<proteinExistence type="predicted"/>
<accession>A0A087DLS3</accession>
<evidence type="ECO:0000313" key="5">
    <source>
        <dbReference type="Proteomes" id="UP000029091"/>
    </source>
</evidence>
<sequence length="398" mass="43186">MGYESLSTVVVLAIVVILMLIWLPRRTIKGMKRVIEHREDRFSPSLHLVDADSGTRFSDETVAAAKGVLMQSTEAHKGATSEERIAEIRALRHAAVRRRRAIAVSLLTITVVVLVCAFALHFSPLFALIPAALLAAVLALGVRASKQAVAWERKVARYHAKVKKRAAAERKRAQAEQAERARLRAQELAEARKVADEQLKTDVVPEGEIRQAIARGKADRDAAVKRRKEEMSSKEETQTAEKAVDQTTERADAAPADVKEVGLSLHDERDNMAEEAKTVAVKSTQDLISFSLGAPRDGADVEVDAPESMEIKSTKQVAKAVPVETPSDEAEPLIPPSDAMGSMDADEAAARVDEGVHLREVDVPGFHDAEVRADVEAPDVTSDSLGTGLEAILARRSA</sequence>
<keyword evidence="3" id="KW-0472">Membrane</keyword>
<evidence type="ECO:0000256" key="2">
    <source>
        <dbReference type="SAM" id="MobiDB-lite"/>
    </source>
</evidence>
<feature type="region of interest" description="Disordered" evidence="2">
    <location>
        <begin position="215"/>
        <end position="256"/>
    </location>
</feature>
<reference evidence="4 5" key="1">
    <citation type="submission" date="2014-03" db="EMBL/GenBank/DDBJ databases">
        <title>Genomics of Bifidobacteria.</title>
        <authorList>
            <person name="Ventura M."/>
            <person name="Milani C."/>
            <person name="Lugli G.A."/>
        </authorList>
    </citation>
    <scope>NUCLEOTIDE SEQUENCE [LARGE SCALE GENOMIC DNA]</scope>
    <source>
        <strain evidence="5">JCM 15918</strain>
    </source>
</reference>
<evidence type="ECO:0000256" key="1">
    <source>
        <dbReference type="SAM" id="Coils"/>
    </source>
</evidence>
<evidence type="ECO:0000313" key="4">
    <source>
        <dbReference type="EMBL" id="KFI96473.1"/>
    </source>
</evidence>
<feature type="compositionally biased region" description="Basic and acidic residues" evidence="2">
    <location>
        <begin position="216"/>
        <end position="256"/>
    </location>
</feature>
<dbReference type="AlphaFoldDB" id="A0A087DLS3"/>
<feature type="transmembrane region" description="Helical" evidence="3">
    <location>
        <begin position="101"/>
        <end position="120"/>
    </location>
</feature>
<feature type="transmembrane region" description="Helical" evidence="3">
    <location>
        <begin position="126"/>
        <end position="144"/>
    </location>
</feature>
<comment type="caution">
    <text evidence="4">The sequence shown here is derived from an EMBL/GenBank/DDBJ whole genome shotgun (WGS) entry which is preliminary data.</text>
</comment>
<protein>
    <submittedName>
        <fullName evidence="4">YjbE family integral membrane protein</fullName>
    </submittedName>
</protein>
<feature type="coiled-coil region" evidence="1">
    <location>
        <begin position="161"/>
        <end position="198"/>
    </location>
</feature>
<feature type="transmembrane region" description="Helical" evidence="3">
    <location>
        <begin position="6"/>
        <end position="23"/>
    </location>
</feature>
<keyword evidence="3" id="KW-1133">Transmembrane helix</keyword>